<feature type="chain" id="PRO_5022777246" evidence="1">
    <location>
        <begin position="35"/>
        <end position="287"/>
    </location>
</feature>
<evidence type="ECO:0000256" key="1">
    <source>
        <dbReference type="SAM" id="SignalP"/>
    </source>
</evidence>
<dbReference type="EMBL" id="ACCU02000004">
    <property type="protein sequence ID" value="EEE48004.2"/>
    <property type="molecule type" value="Genomic_DNA"/>
</dbReference>
<reference evidence="3 4" key="1">
    <citation type="submission" date="2008-01" db="EMBL/GenBank/DDBJ databases">
        <authorList>
            <person name="Wagner-Dobler I."/>
            <person name="Ferriera S."/>
            <person name="Johnson J."/>
            <person name="Kravitz S."/>
            <person name="Beeson K."/>
            <person name="Sutton G."/>
            <person name="Rogers Y.-H."/>
            <person name="Friedman R."/>
            <person name="Frazier M."/>
            <person name="Venter J.C."/>
        </authorList>
    </citation>
    <scope>NUCLEOTIDE SEQUENCE [LARGE SCALE GENOMIC DNA]</scope>
    <source>
        <strain evidence="4">DSM 17067 / NCIMB 14079 / DFL-11</strain>
    </source>
</reference>
<feature type="domain" description="Thiol:disulfide interchange protein DsbD N-terminal" evidence="2">
    <location>
        <begin position="57"/>
        <end position="162"/>
    </location>
</feature>
<comment type="caution">
    <text evidence="3">The sequence shown here is derived from an EMBL/GenBank/DDBJ whole genome shotgun (WGS) entry which is preliminary data.</text>
</comment>
<accession>A0A5E8H739</accession>
<protein>
    <submittedName>
        <fullName evidence="3">Uncharacterized protein predicted to be involved in C-type cytochrome biogenesis</fullName>
    </submittedName>
</protein>
<name>A0A5E8H739_ROSAD</name>
<sequence>MLTRLLLWCSCWSMKSALALLFFLAITLPTTALAAASEWVTVKGGAVRLITTGPPENGTYWAGLEFQLEPGWHTYWRYPGEAGIPPQITWTNTSNIKNKTVLYPVPERYSDGFSDSIVYHDGIILPLKITPEDASKPAQISLELFFGVCNDICVPGEATLSLQLEPDTRPDSLSAKLIKRDLQAVPGIAPSGGLDIVSVTLVESDGKRLRIEVETGSAGTPDLFAAGPEGSYIALPKLAEGETGNPVWHLSTKGLKTTASDTNLRLVLSDGENALEHLAPIQPDWLD</sequence>
<dbReference type="Pfam" id="PF11412">
    <property type="entry name" value="DsbD_N"/>
    <property type="match status" value="1"/>
</dbReference>
<organism evidence="3 4">
    <name type="scientific">Roseibium alexandrii (strain DSM 17067 / NCIMB 14079 / DFL-11)</name>
    <name type="common">Labrenzia alexandrii</name>
    <dbReference type="NCBI Taxonomy" id="244592"/>
    <lineage>
        <taxon>Bacteria</taxon>
        <taxon>Pseudomonadati</taxon>
        <taxon>Pseudomonadota</taxon>
        <taxon>Alphaproteobacteria</taxon>
        <taxon>Hyphomicrobiales</taxon>
        <taxon>Stappiaceae</taxon>
        <taxon>Roseibium</taxon>
    </lineage>
</organism>
<evidence type="ECO:0000313" key="3">
    <source>
        <dbReference type="EMBL" id="EEE48004.2"/>
    </source>
</evidence>
<dbReference type="Proteomes" id="UP000004703">
    <property type="component" value="Chromosome"/>
</dbReference>
<gene>
    <name evidence="3" type="ORF">SADFL11_5294</name>
</gene>
<dbReference type="InterPro" id="IPR028250">
    <property type="entry name" value="DsbDN"/>
</dbReference>
<evidence type="ECO:0000313" key="4">
    <source>
        <dbReference type="Proteomes" id="UP000004703"/>
    </source>
</evidence>
<evidence type="ECO:0000259" key="2">
    <source>
        <dbReference type="Pfam" id="PF11412"/>
    </source>
</evidence>
<feature type="signal peptide" evidence="1">
    <location>
        <begin position="1"/>
        <end position="34"/>
    </location>
</feature>
<reference evidence="3 4" key="2">
    <citation type="submission" date="2013-04" db="EMBL/GenBank/DDBJ databases">
        <authorList>
            <person name="Fiebig A."/>
            <person name="Pradella S."/>
            <person name="Wagner-Doebler I."/>
        </authorList>
    </citation>
    <scope>NUCLEOTIDE SEQUENCE [LARGE SCALE GENOMIC DNA]</scope>
    <source>
        <strain evidence="4">DSM 17067 / NCIMB 14079 / DFL-11</strain>
    </source>
</reference>
<keyword evidence="1" id="KW-0732">Signal</keyword>
<dbReference type="AlphaFoldDB" id="A0A5E8H739"/>
<proteinExistence type="predicted"/>